<comment type="caution">
    <text evidence="1">The sequence shown here is derived from an EMBL/GenBank/DDBJ whole genome shotgun (WGS) entry which is preliminary data.</text>
</comment>
<proteinExistence type="predicted"/>
<evidence type="ECO:0000313" key="1">
    <source>
        <dbReference type="EMBL" id="EDT14646.1"/>
    </source>
</evidence>
<sequence>MWKFEEVENRISRKNIISGKNRIGELFEKRVIKRFIL</sequence>
<organism evidence="1 2">
    <name type="scientific">Clostridium perfringens E str. JGS1987</name>
    <dbReference type="NCBI Taxonomy" id="451755"/>
    <lineage>
        <taxon>Bacteria</taxon>
        <taxon>Bacillati</taxon>
        <taxon>Bacillota</taxon>
        <taxon>Clostridia</taxon>
        <taxon>Eubacteriales</taxon>
        <taxon>Clostridiaceae</taxon>
        <taxon>Clostridium</taxon>
    </lineage>
</organism>
<protein>
    <submittedName>
        <fullName evidence="1">Uncharacterized protein</fullName>
    </submittedName>
</protein>
<reference evidence="1 2" key="1">
    <citation type="submission" date="2007-07" db="EMBL/GenBank/DDBJ databases">
        <title>Annotation of Clostridium perfringens E str. JGS1987.</title>
        <authorList>
            <person name="Paulsen I."/>
            <person name="Sebastian Y."/>
        </authorList>
    </citation>
    <scope>NUCLEOTIDE SEQUENCE [LARGE SCALE GENOMIC DNA]</scope>
    <source>
        <strain evidence="2">E str. JGS1987</strain>
    </source>
</reference>
<dbReference type="EMBL" id="ABDW01000019">
    <property type="protein sequence ID" value="EDT14646.1"/>
    <property type="molecule type" value="Genomic_DNA"/>
</dbReference>
<dbReference type="AlphaFoldDB" id="B1BUE0"/>
<accession>B1BUE0</accession>
<evidence type="ECO:0000313" key="2">
    <source>
        <dbReference type="Proteomes" id="UP000005337"/>
    </source>
</evidence>
<gene>
    <name evidence="1" type="ORF">AC3_0324</name>
</gene>
<dbReference type="Proteomes" id="UP000005337">
    <property type="component" value="Unassembled WGS sequence"/>
</dbReference>
<name>B1BUE0_CLOPF</name>